<dbReference type="Pfam" id="PF25800">
    <property type="entry name" value="FimV_N"/>
    <property type="match status" value="1"/>
</dbReference>
<evidence type="ECO:0000256" key="2">
    <source>
        <dbReference type="SAM" id="Phobius"/>
    </source>
</evidence>
<dbReference type="Proteomes" id="UP001205560">
    <property type="component" value="Unassembled WGS sequence"/>
</dbReference>
<reference evidence="5 6" key="1">
    <citation type="submission" date="2022-08" db="EMBL/GenBank/DDBJ databases">
        <title>Reclassification of Massilia species as members of the genera Telluria, Duganella, Pseudoduganella, Mokoshia gen. nov. and Zemynaea gen. nov. using orthogonal and non-orthogonal genome-based approaches.</title>
        <authorList>
            <person name="Bowman J.P."/>
        </authorList>
    </citation>
    <scope>NUCLEOTIDE SEQUENCE [LARGE SCALE GENOMIC DNA]</scope>
    <source>
        <strain evidence="5 6">LMG 28164</strain>
    </source>
</reference>
<dbReference type="EMBL" id="JANUGX010000005">
    <property type="protein sequence ID" value="MCS0588735.1"/>
    <property type="molecule type" value="Genomic_DNA"/>
</dbReference>
<feature type="compositionally biased region" description="Pro residues" evidence="1">
    <location>
        <begin position="337"/>
        <end position="352"/>
    </location>
</feature>
<feature type="region of interest" description="Disordered" evidence="1">
    <location>
        <begin position="425"/>
        <end position="452"/>
    </location>
</feature>
<evidence type="ECO:0000313" key="6">
    <source>
        <dbReference type="Proteomes" id="UP001205560"/>
    </source>
</evidence>
<protein>
    <recommendedName>
        <fullName evidence="4">FimV N-terminal domain-containing protein</fullName>
    </recommendedName>
</protein>
<feature type="transmembrane region" description="Helical" evidence="2">
    <location>
        <begin position="378"/>
        <end position="398"/>
    </location>
</feature>
<feature type="signal peptide" evidence="3">
    <location>
        <begin position="1"/>
        <end position="23"/>
    </location>
</feature>
<accession>A0ABT2A4I2</accession>
<feature type="chain" id="PRO_5047293618" description="FimV N-terminal domain-containing protein" evidence="3">
    <location>
        <begin position="24"/>
        <end position="452"/>
    </location>
</feature>
<evidence type="ECO:0000256" key="3">
    <source>
        <dbReference type="SAM" id="SignalP"/>
    </source>
</evidence>
<keyword evidence="2" id="KW-0812">Transmembrane</keyword>
<feature type="compositionally biased region" description="Low complexity" evidence="1">
    <location>
        <begin position="425"/>
        <end position="446"/>
    </location>
</feature>
<gene>
    <name evidence="5" type="ORF">NX782_05915</name>
</gene>
<comment type="caution">
    <text evidence="5">The sequence shown here is derived from an EMBL/GenBank/DDBJ whole genome shotgun (WGS) entry which is preliminary data.</text>
</comment>
<feature type="region of interest" description="Disordered" evidence="1">
    <location>
        <begin position="305"/>
        <end position="377"/>
    </location>
</feature>
<sequence length="452" mass="45848">MLRRSRHFLSTLVFLAVFGTAHAAELGEARVSSHIGQPLVADIELTMLDDPAQAVAVRVANPEVYRGAGIAVPPVLANLNLSVMRRDGRQFLHVTSLRPVDSEHLHLYLELTDKGQRTVRLATLWLTPDPNPAPVAAPVAAVVARAEPARVLAPLVAPTVAPAALPAPVRKPAAVRKPEQAIAGPADEEGGRQALPVKARAQAKPAVEPAHAAPKAVVPKAAAPKAAAPLPLPIHASHGAAPAACTQQGQQAEQAGVCAALDGKTAELNAKIGALEGKVKSLQAKLGVAPAVASATLASKSAPTAAPAAPAAPTAAPTVAPEATPTPASPATAPTSAPAPAPEAAPEPPGPKPISAIKPLVPRKPKAPPPEPESSLPWGWIGAGAALLLALGSAAMLLRRRASTVRNVDIPAGPRLIDRVRDSFASRSKTAPASAAKTAAAPATEAVEPTLE</sequence>
<dbReference type="InterPro" id="IPR057840">
    <property type="entry name" value="FimV_N"/>
</dbReference>
<feature type="region of interest" description="Disordered" evidence="1">
    <location>
        <begin position="170"/>
        <end position="192"/>
    </location>
</feature>
<dbReference type="RefSeq" id="WP_258844501.1">
    <property type="nucleotide sequence ID" value="NZ_JANUGX010000005.1"/>
</dbReference>
<keyword evidence="2" id="KW-1133">Transmembrane helix</keyword>
<evidence type="ECO:0000256" key="1">
    <source>
        <dbReference type="SAM" id="MobiDB-lite"/>
    </source>
</evidence>
<keyword evidence="6" id="KW-1185">Reference proteome</keyword>
<organism evidence="5 6">
    <name type="scientific">Massilia norwichensis</name>
    <dbReference type="NCBI Taxonomy" id="1442366"/>
    <lineage>
        <taxon>Bacteria</taxon>
        <taxon>Pseudomonadati</taxon>
        <taxon>Pseudomonadota</taxon>
        <taxon>Betaproteobacteria</taxon>
        <taxon>Burkholderiales</taxon>
        <taxon>Oxalobacteraceae</taxon>
        <taxon>Telluria group</taxon>
        <taxon>Massilia</taxon>
    </lineage>
</organism>
<evidence type="ECO:0000313" key="5">
    <source>
        <dbReference type="EMBL" id="MCS0588735.1"/>
    </source>
</evidence>
<feature type="compositionally biased region" description="Low complexity" evidence="1">
    <location>
        <begin position="305"/>
        <end position="336"/>
    </location>
</feature>
<evidence type="ECO:0000259" key="4">
    <source>
        <dbReference type="Pfam" id="PF25800"/>
    </source>
</evidence>
<name>A0ABT2A4I2_9BURK</name>
<keyword evidence="2" id="KW-0472">Membrane</keyword>
<keyword evidence="3" id="KW-0732">Signal</keyword>
<feature type="domain" description="FimV N-terminal" evidence="4">
    <location>
        <begin position="25"/>
        <end position="128"/>
    </location>
</feature>
<proteinExistence type="predicted"/>